<dbReference type="Proteomes" id="UP000605846">
    <property type="component" value="Unassembled WGS sequence"/>
</dbReference>
<evidence type="ECO:0000313" key="2">
    <source>
        <dbReference type="EMBL" id="KAF7726808.1"/>
    </source>
</evidence>
<organism evidence="2 3">
    <name type="scientific">Apophysomyces ossiformis</name>
    <dbReference type="NCBI Taxonomy" id="679940"/>
    <lineage>
        <taxon>Eukaryota</taxon>
        <taxon>Fungi</taxon>
        <taxon>Fungi incertae sedis</taxon>
        <taxon>Mucoromycota</taxon>
        <taxon>Mucoromycotina</taxon>
        <taxon>Mucoromycetes</taxon>
        <taxon>Mucorales</taxon>
        <taxon>Mucorineae</taxon>
        <taxon>Mucoraceae</taxon>
        <taxon>Apophysomyces</taxon>
    </lineage>
</organism>
<evidence type="ECO:0000313" key="3">
    <source>
        <dbReference type="Proteomes" id="UP000605846"/>
    </source>
</evidence>
<feature type="region of interest" description="Disordered" evidence="1">
    <location>
        <begin position="279"/>
        <end position="329"/>
    </location>
</feature>
<gene>
    <name evidence="2" type="ORF">EC973_008409</name>
</gene>
<evidence type="ECO:0000256" key="1">
    <source>
        <dbReference type="SAM" id="MobiDB-lite"/>
    </source>
</evidence>
<protein>
    <submittedName>
        <fullName evidence="2">Uncharacterized protein</fullName>
    </submittedName>
</protein>
<reference evidence="2" key="1">
    <citation type="submission" date="2020-01" db="EMBL/GenBank/DDBJ databases">
        <title>Genome Sequencing of Three Apophysomyces-Like Fungal Strains Confirms a Novel Fungal Genus in the Mucoromycota with divergent Burkholderia-like Endosymbiotic Bacteria.</title>
        <authorList>
            <person name="Stajich J.E."/>
            <person name="Macias A.M."/>
            <person name="Carter-House D."/>
            <person name="Lovett B."/>
            <person name="Kasson L.R."/>
            <person name="Berry K."/>
            <person name="Grigoriev I."/>
            <person name="Chang Y."/>
            <person name="Spatafora J."/>
            <person name="Kasson M.T."/>
        </authorList>
    </citation>
    <scope>NUCLEOTIDE SEQUENCE</scope>
    <source>
        <strain evidence="2">NRRL A-21654</strain>
    </source>
</reference>
<comment type="caution">
    <text evidence="2">The sequence shown here is derived from an EMBL/GenBank/DDBJ whole genome shotgun (WGS) entry which is preliminary data.</text>
</comment>
<keyword evidence="3" id="KW-1185">Reference proteome</keyword>
<feature type="compositionally biased region" description="Polar residues" evidence="1">
    <location>
        <begin position="83"/>
        <end position="98"/>
    </location>
</feature>
<dbReference type="AlphaFoldDB" id="A0A8H7BN13"/>
<feature type="compositionally biased region" description="Low complexity" evidence="1">
    <location>
        <begin position="254"/>
        <end position="268"/>
    </location>
</feature>
<sequence>MSLSTTTRAALPQEWLPIPKGIFNDADSFAGDLIRQFDKKRSRLQKEFMGGEASDSDSSSSPSSIHPPSGSRSILPERHVLNQGPSESSDYEQYSPHSAVQERTEPEQEETEQQQDQQQQASSVQDRRRRSAGELLRRSSAYLRAKFEAFKHETMPEPDPRILFRKSHPAATTATTSNGNNNKSSSRGIMENSSMQESNLSSSFFPLPSKIAINTTISIPQISTATSMHYASVQPPVITQYPPKPLKYSPVEPPSASTAYSSSSSPFRSSPLSAIASPAFDTQQKKPKHRISLPLLNRPNAASPSSSSHQEDRRRSDSDAIHGRFGSIGKKAKRWSRLLCKPAKKSKGKERAI</sequence>
<name>A0A8H7BN13_9FUNG</name>
<dbReference type="EMBL" id="JABAYA010000071">
    <property type="protein sequence ID" value="KAF7726808.1"/>
    <property type="molecule type" value="Genomic_DNA"/>
</dbReference>
<accession>A0A8H7BN13</accession>
<feature type="compositionally biased region" description="Low complexity" evidence="1">
    <location>
        <begin position="114"/>
        <end position="124"/>
    </location>
</feature>
<dbReference type="OrthoDB" id="2288118at2759"/>
<proteinExistence type="predicted"/>
<feature type="compositionally biased region" description="Low complexity" evidence="1">
    <location>
        <begin position="56"/>
        <end position="73"/>
    </location>
</feature>
<feature type="region of interest" description="Disordered" evidence="1">
    <location>
        <begin position="44"/>
        <end position="136"/>
    </location>
</feature>
<feature type="region of interest" description="Disordered" evidence="1">
    <location>
        <begin position="170"/>
        <end position="201"/>
    </location>
</feature>
<feature type="region of interest" description="Disordered" evidence="1">
    <location>
        <begin position="249"/>
        <end position="268"/>
    </location>
</feature>
<feature type="compositionally biased region" description="Basic and acidic residues" evidence="1">
    <location>
        <begin position="309"/>
        <end position="322"/>
    </location>
</feature>